<reference evidence="2" key="1">
    <citation type="journal article" date="2021" name="Front. Plant Sci.">
        <title>Chromosome-Scale Genome Assembly for Chinese Sour Jujube and Insights Into Its Genome Evolution and Domestication Signature.</title>
        <authorList>
            <person name="Shen L.-Y."/>
            <person name="Luo H."/>
            <person name="Wang X.-L."/>
            <person name="Wang X.-M."/>
            <person name="Qiu X.-J."/>
            <person name="Liu H."/>
            <person name="Zhou S.-S."/>
            <person name="Jia K.-H."/>
            <person name="Nie S."/>
            <person name="Bao Y.-T."/>
            <person name="Zhang R.-G."/>
            <person name="Yun Q.-Z."/>
            <person name="Chai Y.-H."/>
            <person name="Lu J.-Y."/>
            <person name="Li Y."/>
            <person name="Zhao S.-W."/>
            <person name="Mao J.-F."/>
            <person name="Jia S.-G."/>
            <person name="Mao Y.-M."/>
        </authorList>
    </citation>
    <scope>NUCLEOTIDE SEQUENCE</scope>
    <source>
        <strain evidence="2">AT0</strain>
        <tissue evidence="2">Leaf</tissue>
    </source>
</reference>
<dbReference type="GO" id="GO:0016042">
    <property type="term" value="P:lipid catabolic process"/>
    <property type="evidence" value="ECO:0007669"/>
    <property type="project" value="UniProtKB-KW"/>
</dbReference>
<dbReference type="Proteomes" id="UP000813462">
    <property type="component" value="Unassembled WGS sequence"/>
</dbReference>
<evidence type="ECO:0008006" key="4">
    <source>
        <dbReference type="Google" id="ProtNLM"/>
    </source>
</evidence>
<protein>
    <recommendedName>
        <fullName evidence="4">Patatin</fullName>
    </recommendedName>
</protein>
<evidence type="ECO:0000256" key="1">
    <source>
        <dbReference type="ARBA" id="ARBA00022963"/>
    </source>
</evidence>
<keyword evidence="1" id="KW-0443">Lipid metabolism</keyword>
<dbReference type="AlphaFoldDB" id="A0A978V5G3"/>
<dbReference type="SUPFAM" id="SSF52151">
    <property type="entry name" value="FabD/lysophospholipase-like"/>
    <property type="match status" value="1"/>
</dbReference>
<evidence type="ECO:0000313" key="2">
    <source>
        <dbReference type="EMBL" id="KAH7522596.1"/>
    </source>
</evidence>
<dbReference type="InterPro" id="IPR016035">
    <property type="entry name" value="Acyl_Trfase/lysoPLipase"/>
</dbReference>
<name>A0A978V5G3_ZIZJJ</name>
<dbReference type="EMBL" id="JAEACU010000007">
    <property type="protein sequence ID" value="KAH7522596.1"/>
    <property type="molecule type" value="Genomic_DNA"/>
</dbReference>
<gene>
    <name evidence="2" type="ORF">FEM48_Zijuj07G0155400</name>
</gene>
<dbReference type="PANTHER" id="PTHR32176:SF109">
    <property type="entry name" value="PATATIN-LIKE PROTEIN 2"/>
    <property type="match status" value="1"/>
</dbReference>
<proteinExistence type="predicted"/>
<accession>A0A978V5G3</accession>
<keyword evidence="1" id="KW-0442">Lipid degradation</keyword>
<sequence length="128" mass="13856">MATGEMFHLYCFLCDGILGGKDKKLITICIDGGGVRGIIPATILKFSKLSSSQWPSWMPSVGDALDWIQAKLDDSKDALLSDVCIATLAPYYFPPHYFKTKSSKGNTEDFHLVDGGVAANNPVNPSTL</sequence>
<evidence type="ECO:0000313" key="3">
    <source>
        <dbReference type="Proteomes" id="UP000813462"/>
    </source>
</evidence>
<dbReference type="Gene3D" id="3.40.1090.10">
    <property type="entry name" value="Cytosolic phospholipase A2 catalytic domain"/>
    <property type="match status" value="1"/>
</dbReference>
<dbReference type="PANTHER" id="PTHR32176">
    <property type="entry name" value="XYLOSE ISOMERASE"/>
    <property type="match status" value="1"/>
</dbReference>
<comment type="caution">
    <text evidence="2">The sequence shown here is derived from an EMBL/GenBank/DDBJ whole genome shotgun (WGS) entry which is preliminary data.</text>
</comment>
<dbReference type="GO" id="GO:0047372">
    <property type="term" value="F:monoacylglycerol lipase activity"/>
    <property type="evidence" value="ECO:0007669"/>
    <property type="project" value="TreeGrafter"/>
</dbReference>
<organism evidence="2 3">
    <name type="scientific">Ziziphus jujuba var. spinosa</name>
    <dbReference type="NCBI Taxonomy" id="714518"/>
    <lineage>
        <taxon>Eukaryota</taxon>
        <taxon>Viridiplantae</taxon>
        <taxon>Streptophyta</taxon>
        <taxon>Embryophyta</taxon>
        <taxon>Tracheophyta</taxon>
        <taxon>Spermatophyta</taxon>
        <taxon>Magnoliopsida</taxon>
        <taxon>eudicotyledons</taxon>
        <taxon>Gunneridae</taxon>
        <taxon>Pentapetalae</taxon>
        <taxon>rosids</taxon>
        <taxon>fabids</taxon>
        <taxon>Rosales</taxon>
        <taxon>Rhamnaceae</taxon>
        <taxon>Paliureae</taxon>
        <taxon>Ziziphus</taxon>
    </lineage>
</organism>
<dbReference type="GO" id="GO:0004620">
    <property type="term" value="F:phospholipase activity"/>
    <property type="evidence" value="ECO:0007669"/>
    <property type="project" value="TreeGrafter"/>
</dbReference>